<comment type="caution">
    <text evidence="2">The sequence shown here is derived from an EMBL/GenBank/DDBJ whole genome shotgun (WGS) entry which is preliminary data.</text>
</comment>
<proteinExistence type="predicted"/>
<evidence type="ECO:0000313" key="1">
    <source>
        <dbReference type="EMBL" id="MBB6568291.1"/>
    </source>
</evidence>
<sequence>MNLQRYEHAHLTGIVALCEAEGWPSLGADLHRAHATLTAPGVTTVAALDGDLVTDTAEPFYRSYEHHRTFTGFRLYP</sequence>
<protein>
    <submittedName>
        <fullName evidence="2">Uncharacterized protein</fullName>
    </submittedName>
</protein>
<dbReference type="Proteomes" id="UP000534306">
    <property type="component" value="Unassembled WGS sequence"/>
</dbReference>
<dbReference type="EMBL" id="JABJRC010000001">
    <property type="protein sequence ID" value="NOL39116.1"/>
    <property type="molecule type" value="Genomic_DNA"/>
</dbReference>
<name>A0A7Y4KWG2_9ACTN</name>
<gene>
    <name evidence="1" type="ORF">HNR71_003928</name>
    <name evidence="2" type="ORF">HPO96_02545</name>
</gene>
<evidence type="ECO:0000313" key="3">
    <source>
        <dbReference type="Proteomes" id="UP000534306"/>
    </source>
</evidence>
<dbReference type="Proteomes" id="UP000553957">
    <property type="component" value="Unassembled WGS sequence"/>
</dbReference>
<dbReference type="AlphaFoldDB" id="A0A7Y4KWG2"/>
<evidence type="ECO:0000313" key="4">
    <source>
        <dbReference type="Proteomes" id="UP000553957"/>
    </source>
</evidence>
<dbReference type="RefSeq" id="WP_171670639.1">
    <property type="nucleotide sequence ID" value="NZ_BAAAGT010000007.1"/>
</dbReference>
<accession>A0A7Y4KWG2</accession>
<reference evidence="2 3" key="1">
    <citation type="submission" date="2020-05" db="EMBL/GenBank/DDBJ databases">
        <title>Genome sequence of Kribbella sandramycini ATCC 39419.</title>
        <authorList>
            <person name="Maclea K.S."/>
            <person name="Fair J.L."/>
        </authorList>
    </citation>
    <scope>NUCLEOTIDE SEQUENCE [LARGE SCALE GENOMIC DNA]</scope>
    <source>
        <strain evidence="2 3">ATCC 39419</strain>
    </source>
</reference>
<keyword evidence="3" id="KW-1185">Reference proteome</keyword>
<organism evidence="2 3">
    <name type="scientific">Kribbella sandramycini</name>
    <dbReference type="NCBI Taxonomy" id="60450"/>
    <lineage>
        <taxon>Bacteria</taxon>
        <taxon>Bacillati</taxon>
        <taxon>Actinomycetota</taxon>
        <taxon>Actinomycetes</taxon>
        <taxon>Propionibacteriales</taxon>
        <taxon>Kribbellaceae</taxon>
        <taxon>Kribbella</taxon>
    </lineage>
</organism>
<dbReference type="EMBL" id="JACHKF010000001">
    <property type="protein sequence ID" value="MBB6568291.1"/>
    <property type="molecule type" value="Genomic_DNA"/>
</dbReference>
<reference evidence="1 4" key="2">
    <citation type="submission" date="2020-08" db="EMBL/GenBank/DDBJ databases">
        <title>Sequencing the genomes of 1000 actinobacteria strains.</title>
        <authorList>
            <person name="Klenk H.-P."/>
        </authorList>
    </citation>
    <scope>NUCLEOTIDE SEQUENCE [LARGE SCALE GENOMIC DNA]</scope>
    <source>
        <strain evidence="1 4">DSM 15626</strain>
    </source>
</reference>
<evidence type="ECO:0000313" key="2">
    <source>
        <dbReference type="EMBL" id="NOL39116.1"/>
    </source>
</evidence>